<dbReference type="AlphaFoldDB" id="A0A1M5SC57"/>
<dbReference type="PANTHER" id="PTHR43415:SF3">
    <property type="entry name" value="GNAT-FAMILY ACETYLTRANSFERASE"/>
    <property type="match status" value="1"/>
</dbReference>
<name>A0A1M5SC57_9FIRM</name>
<keyword evidence="3" id="KW-1185">Reference proteome</keyword>
<dbReference type="PROSITE" id="PS51186">
    <property type="entry name" value="GNAT"/>
    <property type="match status" value="1"/>
</dbReference>
<dbReference type="InterPro" id="IPR000182">
    <property type="entry name" value="GNAT_dom"/>
</dbReference>
<reference evidence="2 3" key="1">
    <citation type="submission" date="2016-11" db="EMBL/GenBank/DDBJ databases">
        <authorList>
            <person name="Jaros S."/>
            <person name="Januszkiewicz K."/>
            <person name="Wedrychowicz H."/>
        </authorList>
    </citation>
    <scope>NUCLEOTIDE SEQUENCE [LARGE SCALE GENOMIC DNA]</scope>
    <source>
        <strain evidence="2 3">DSM 21120</strain>
    </source>
</reference>
<dbReference type="OrthoDB" id="9795206at2"/>
<evidence type="ECO:0000259" key="1">
    <source>
        <dbReference type="PROSITE" id="PS51186"/>
    </source>
</evidence>
<dbReference type="Pfam" id="PF13302">
    <property type="entry name" value="Acetyltransf_3"/>
    <property type="match status" value="1"/>
</dbReference>
<dbReference type="Gene3D" id="3.40.630.30">
    <property type="match status" value="1"/>
</dbReference>
<dbReference type="SUPFAM" id="SSF55729">
    <property type="entry name" value="Acyl-CoA N-acyltransferases (Nat)"/>
    <property type="match status" value="1"/>
</dbReference>
<proteinExistence type="predicted"/>
<feature type="domain" description="N-acetyltransferase" evidence="1">
    <location>
        <begin position="7"/>
        <end position="164"/>
    </location>
</feature>
<dbReference type="EMBL" id="FQXI01000007">
    <property type="protein sequence ID" value="SHH35493.1"/>
    <property type="molecule type" value="Genomic_DNA"/>
</dbReference>
<dbReference type="Proteomes" id="UP000184032">
    <property type="component" value="Unassembled WGS sequence"/>
</dbReference>
<evidence type="ECO:0000313" key="2">
    <source>
        <dbReference type="EMBL" id="SHH35493.1"/>
    </source>
</evidence>
<dbReference type="STRING" id="1120995.SAMN02745245_01125"/>
<evidence type="ECO:0000313" key="3">
    <source>
        <dbReference type="Proteomes" id="UP000184032"/>
    </source>
</evidence>
<protein>
    <submittedName>
        <fullName evidence="2">Protein N-acetyltransferase, RimJ/RimL family</fullName>
    </submittedName>
</protein>
<dbReference type="RefSeq" id="WP_073184561.1">
    <property type="nucleotide sequence ID" value="NZ_FQXI01000007.1"/>
</dbReference>
<keyword evidence="2" id="KW-0808">Transferase</keyword>
<sequence length="202" mass="24748">MIYSERLIIKKMTLQDVYKFKNWESHESPLFSDYNFDEDSDREIEEWFLWKTSNPRNIYFTIFLKEVPIGYISFKNVNKRKKSAVLGIVIESGKVEKGFGKEVLYRMLNYYFYEWKFEKLYLDVARFNIRAISLYEKMGFKKYSSRIQLYQNREFDLNEEKYRDLRNKFKIILGNKFFYVDKMVLYRNTFDGVVKCISNFKN</sequence>
<gene>
    <name evidence="2" type="ORF">SAMN02745245_01125</name>
</gene>
<dbReference type="GO" id="GO:0016747">
    <property type="term" value="F:acyltransferase activity, transferring groups other than amino-acyl groups"/>
    <property type="evidence" value="ECO:0007669"/>
    <property type="project" value="InterPro"/>
</dbReference>
<dbReference type="InterPro" id="IPR016181">
    <property type="entry name" value="Acyl_CoA_acyltransferase"/>
</dbReference>
<accession>A0A1M5SC57</accession>
<organism evidence="2 3">
    <name type="scientific">Anaerosphaera aminiphila DSM 21120</name>
    <dbReference type="NCBI Taxonomy" id="1120995"/>
    <lineage>
        <taxon>Bacteria</taxon>
        <taxon>Bacillati</taxon>
        <taxon>Bacillota</taxon>
        <taxon>Tissierellia</taxon>
        <taxon>Tissierellales</taxon>
        <taxon>Peptoniphilaceae</taxon>
        <taxon>Anaerosphaera</taxon>
    </lineage>
</organism>
<dbReference type="PANTHER" id="PTHR43415">
    <property type="entry name" value="SPERMIDINE N(1)-ACETYLTRANSFERASE"/>
    <property type="match status" value="1"/>
</dbReference>